<dbReference type="EC" id="2.4.1.221" evidence="1"/>
<dbReference type="OrthoDB" id="1882547at2759"/>
<evidence type="ECO:0000256" key="2">
    <source>
        <dbReference type="ARBA" id="ARBA00022679"/>
    </source>
</evidence>
<dbReference type="InterPro" id="IPR019378">
    <property type="entry name" value="GDP-Fuc_O-FucTrfase"/>
</dbReference>
<evidence type="ECO:0000313" key="7">
    <source>
        <dbReference type="EMBL" id="KAJ7383370.1"/>
    </source>
</evidence>
<name>A0A9X0D1G2_9CNID</name>
<keyword evidence="4" id="KW-0119">Carbohydrate metabolism</keyword>
<keyword evidence="2" id="KW-0808">Transferase</keyword>
<dbReference type="Gene3D" id="3.40.50.11350">
    <property type="match status" value="1"/>
</dbReference>
<comment type="caution">
    <text evidence="7">The sequence shown here is derived from an EMBL/GenBank/DDBJ whole genome shotgun (WGS) entry which is preliminary data.</text>
</comment>
<accession>A0A9X0D1G2</accession>
<evidence type="ECO:0000256" key="6">
    <source>
        <dbReference type="ARBA" id="ARBA00048647"/>
    </source>
</evidence>
<comment type="catalytic activity">
    <reaction evidence="5">
        <text>L-threonyl-[protein] + GDP-beta-L-fucose = 3-O-(alpha-L-fucosyl)-L-threonyl-[protein] + GDP + H(+)</text>
        <dbReference type="Rhea" id="RHEA:70491"/>
        <dbReference type="Rhea" id="RHEA-COMP:11060"/>
        <dbReference type="Rhea" id="RHEA-COMP:17915"/>
        <dbReference type="ChEBI" id="CHEBI:15378"/>
        <dbReference type="ChEBI" id="CHEBI:30013"/>
        <dbReference type="ChEBI" id="CHEBI:57273"/>
        <dbReference type="ChEBI" id="CHEBI:58189"/>
        <dbReference type="ChEBI" id="CHEBI:189631"/>
        <dbReference type="EC" id="2.4.1.221"/>
    </reaction>
    <physiologicalReaction direction="left-to-right" evidence="5">
        <dbReference type="Rhea" id="RHEA:70492"/>
    </physiologicalReaction>
</comment>
<reference evidence="7" key="1">
    <citation type="submission" date="2023-01" db="EMBL/GenBank/DDBJ databases">
        <title>Genome assembly of the deep-sea coral Lophelia pertusa.</title>
        <authorList>
            <person name="Herrera S."/>
            <person name="Cordes E."/>
        </authorList>
    </citation>
    <scope>NUCLEOTIDE SEQUENCE</scope>
    <source>
        <strain evidence="7">USNM1676648</strain>
        <tissue evidence="7">Polyp</tissue>
    </source>
</reference>
<dbReference type="PANTHER" id="PTHR31469">
    <property type="entry name" value="OS07G0633600 PROTEIN"/>
    <property type="match status" value="1"/>
</dbReference>
<dbReference type="CDD" id="cd11296">
    <property type="entry name" value="O-FucT_like"/>
    <property type="match status" value="1"/>
</dbReference>
<organism evidence="7 8">
    <name type="scientific">Desmophyllum pertusum</name>
    <dbReference type="NCBI Taxonomy" id="174260"/>
    <lineage>
        <taxon>Eukaryota</taxon>
        <taxon>Metazoa</taxon>
        <taxon>Cnidaria</taxon>
        <taxon>Anthozoa</taxon>
        <taxon>Hexacorallia</taxon>
        <taxon>Scleractinia</taxon>
        <taxon>Caryophylliina</taxon>
        <taxon>Caryophylliidae</taxon>
        <taxon>Desmophyllum</taxon>
    </lineage>
</organism>
<evidence type="ECO:0000256" key="5">
    <source>
        <dbReference type="ARBA" id="ARBA00047273"/>
    </source>
</evidence>
<dbReference type="PANTHER" id="PTHR31469:SF8">
    <property type="entry name" value="OS07G0641000 PROTEIN"/>
    <property type="match status" value="1"/>
</dbReference>
<comment type="catalytic activity">
    <reaction evidence="6">
        <text>L-seryl-[protein] + GDP-beta-L-fucose = 3-O-(alpha-L-fucosyl)-L-seryl-[protein] + GDP + H(+)</text>
        <dbReference type="Rhea" id="RHEA:63644"/>
        <dbReference type="Rhea" id="RHEA-COMP:9863"/>
        <dbReference type="Rhea" id="RHEA-COMP:17914"/>
        <dbReference type="ChEBI" id="CHEBI:15378"/>
        <dbReference type="ChEBI" id="CHEBI:29999"/>
        <dbReference type="ChEBI" id="CHEBI:57273"/>
        <dbReference type="ChEBI" id="CHEBI:58189"/>
        <dbReference type="ChEBI" id="CHEBI:189632"/>
        <dbReference type="EC" id="2.4.1.221"/>
    </reaction>
    <physiologicalReaction direction="left-to-right" evidence="6">
        <dbReference type="Rhea" id="RHEA:63645"/>
    </physiologicalReaction>
</comment>
<keyword evidence="3" id="KW-0294">Fucose metabolism</keyword>
<dbReference type="Pfam" id="PF10250">
    <property type="entry name" value="O-FucT"/>
    <property type="match status" value="1"/>
</dbReference>
<dbReference type="GO" id="GO:0006004">
    <property type="term" value="P:fucose metabolic process"/>
    <property type="evidence" value="ECO:0007669"/>
    <property type="project" value="UniProtKB-KW"/>
</dbReference>
<proteinExistence type="predicted"/>
<evidence type="ECO:0000313" key="8">
    <source>
        <dbReference type="Proteomes" id="UP001163046"/>
    </source>
</evidence>
<gene>
    <name evidence="7" type="ORF">OS493_028449</name>
</gene>
<dbReference type="EMBL" id="MU825900">
    <property type="protein sequence ID" value="KAJ7383370.1"/>
    <property type="molecule type" value="Genomic_DNA"/>
</dbReference>
<dbReference type="Proteomes" id="UP001163046">
    <property type="component" value="Unassembled WGS sequence"/>
</dbReference>
<evidence type="ECO:0000256" key="4">
    <source>
        <dbReference type="ARBA" id="ARBA00023277"/>
    </source>
</evidence>
<keyword evidence="8" id="KW-1185">Reference proteome</keyword>
<evidence type="ECO:0000256" key="1">
    <source>
        <dbReference type="ARBA" id="ARBA00012196"/>
    </source>
</evidence>
<sequence>MVHRMIRKLKFIIFKDQRGIMVYIDGRVACEINPGARYLSYQPPGGGWNNQRVAFENAVVLAKLLNRTLIVHPLAPHQEILRLKRSRRVSAGYEIYNMLPAEKLLPLSGVIDLKGLSKLVPVKETTSSHVEFVDKYKHLTWGRVCHNGLIGMWVDAIPRATDEEKWQLLRQHMETNLPSHGDLPLYRRICKGDLKQFDNSSGRPVWGIKDELSNRSEDMLYFAEGSLYNRELLFFDKKTVLNTHEWIMRFIRFAPDIRKRVMDVLEALGHPFNAIHVRRTDHPSSFRMKQDFWLQRLKVREAVNLTKTLYIATDEEDKAWFKPFSDAGYNLYFAEDFDDQLRLRHVNSAFVQDMLGLCEQLVCAHADHFVGSYYSTFTMFIKRLRKQLSWKKGLLHKPYTSIVWIGTSDSKG</sequence>
<dbReference type="AlphaFoldDB" id="A0A9X0D1G2"/>
<protein>
    <recommendedName>
        <fullName evidence="1">peptide-O-fucosyltransferase</fullName>
        <ecNumber evidence="1">2.4.1.221</ecNumber>
    </recommendedName>
</protein>
<evidence type="ECO:0000256" key="3">
    <source>
        <dbReference type="ARBA" id="ARBA00023253"/>
    </source>
</evidence>
<dbReference type="GO" id="GO:0046922">
    <property type="term" value="F:peptide-O-fucosyltransferase activity"/>
    <property type="evidence" value="ECO:0007669"/>
    <property type="project" value="UniProtKB-EC"/>
</dbReference>